<reference evidence="2" key="1">
    <citation type="journal article" date="2005" name="Nature">
        <title>The map-based sequence of the rice genome.</title>
        <authorList>
            <consortium name="International rice genome sequencing project (IRGSP)"/>
            <person name="Matsumoto T."/>
            <person name="Wu J."/>
            <person name="Kanamori H."/>
            <person name="Katayose Y."/>
            <person name="Fujisawa M."/>
            <person name="Namiki N."/>
            <person name="Mizuno H."/>
            <person name="Yamamoto K."/>
            <person name="Antonio B.A."/>
            <person name="Baba T."/>
            <person name="Sakata K."/>
            <person name="Nagamura Y."/>
            <person name="Aoki H."/>
            <person name="Arikawa K."/>
            <person name="Arita K."/>
            <person name="Bito T."/>
            <person name="Chiden Y."/>
            <person name="Fujitsuka N."/>
            <person name="Fukunaka R."/>
            <person name="Hamada M."/>
            <person name="Harada C."/>
            <person name="Hayashi A."/>
            <person name="Hijishita S."/>
            <person name="Honda M."/>
            <person name="Hosokawa S."/>
            <person name="Ichikawa Y."/>
            <person name="Idonuma A."/>
            <person name="Iijima M."/>
            <person name="Ikeda M."/>
            <person name="Ikeno M."/>
            <person name="Ito K."/>
            <person name="Ito S."/>
            <person name="Ito T."/>
            <person name="Ito Y."/>
            <person name="Ito Y."/>
            <person name="Iwabuchi A."/>
            <person name="Kamiya K."/>
            <person name="Karasawa W."/>
            <person name="Kurita K."/>
            <person name="Katagiri S."/>
            <person name="Kikuta A."/>
            <person name="Kobayashi H."/>
            <person name="Kobayashi N."/>
            <person name="Machita K."/>
            <person name="Maehara T."/>
            <person name="Masukawa M."/>
            <person name="Mizubayashi T."/>
            <person name="Mukai Y."/>
            <person name="Nagasaki H."/>
            <person name="Nagata Y."/>
            <person name="Naito S."/>
            <person name="Nakashima M."/>
            <person name="Nakama Y."/>
            <person name="Nakamichi Y."/>
            <person name="Nakamura M."/>
            <person name="Meguro A."/>
            <person name="Negishi M."/>
            <person name="Ohta I."/>
            <person name="Ohta T."/>
            <person name="Okamoto M."/>
            <person name="Ono N."/>
            <person name="Saji S."/>
            <person name="Sakaguchi M."/>
            <person name="Sakai K."/>
            <person name="Shibata M."/>
            <person name="Shimokawa T."/>
            <person name="Song J."/>
            <person name="Takazaki Y."/>
            <person name="Terasawa K."/>
            <person name="Tsugane M."/>
            <person name="Tsuji K."/>
            <person name="Ueda S."/>
            <person name="Waki K."/>
            <person name="Yamagata H."/>
            <person name="Yamamoto M."/>
            <person name="Yamamoto S."/>
            <person name="Yamane H."/>
            <person name="Yoshiki S."/>
            <person name="Yoshihara R."/>
            <person name="Yukawa K."/>
            <person name="Zhong H."/>
            <person name="Yano M."/>
            <person name="Yuan Q."/>
            <person name="Ouyang S."/>
            <person name="Liu J."/>
            <person name="Jones K.M."/>
            <person name="Gansberger K."/>
            <person name="Moffat K."/>
            <person name="Hill J."/>
            <person name="Bera J."/>
            <person name="Fadrosh D."/>
            <person name="Jin S."/>
            <person name="Johri S."/>
            <person name="Kim M."/>
            <person name="Overton L."/>
            <person name="Reardon M."/>
            <person name="Tsitrin T."/>
            <person name="Vuong H."/>
            <person name="Weaver B."/>
            <person name="Ciecko A."/>
            <person name="Tallon L."/>
            <person name="Jackson J."/>
            <person name="Pai G."/>
            <person name="Aken S.V."/>
            <person name="Utterback T."/>
            <person name="Reidmuller S."/>
            <person name="Feldblyum T."/>
            <person name="Hsiao J."/>
            <person name="Zismann V."/>
            <person name="Iobst S."/>
            <person name="de Vazeille A.R."/>
            <person name="Buell C.R."/>
            <person name="Ying K."/>
            <person name="Li Y."/>
            <person name="Lu T."/>
            <person name="Huang Y."/>
            <person name="Zhao Q."/>
            <person name="Feng Q."/>
            <person name="Zhang L."/>
            <person name="Zhu J."/>
            <person name="Weng Q."/>
            <person name="Mu J."/>
            <person name="Lu Y."/>
            <person name="Fan D."/>
            <person name="Liu Y."/>
            <person name="Guan J."/>
            <person name="Zhang Y."/>
            <person name="Yu S."/>
            <person name="Liu X."/>
            <person name="Zhang Y."/>
            <person name="Hong G."/>
            <person name="Han B."/>
            <person name="Choisne N."/>
            <person name="Demange N."/>
            <person name="Orjeda G."/>
            <person name="Samain S."/>
            <person name="Cattolico L."/>
            <person name="Pelletier E."/>
            <person name="Couloux A."/>
            <person name="Segurens B."/>
            <person name="Wincker P."/>
            <person name="D'Hont A."/>
            <person name="Scarpelli C."/>
            <person name="Weissenbach J."/>
            <person name="Salanoubat M."/>
            <person name="Quetier F."/>
            <person name="Yu Y."/>
            <person name="Kim H.R."/>
            <person name="Rambo T."/>
            <person name="Currie J."/>
            <person name="Collura K."/>
            <person name="Luo M."/>
            <person name="Yang T."/>
            <person name="Ammiraju J.S.S."/>
            <person name="Engler F."/>
            <person name="Soderlund C."/>
            <person name="Wing R.A."/>
            <person name="Palmer L.E."/>
            <person name="de la Bastide M."/>
            <person name="Spiegel L."/>
            <person name="Nascimento L."/>
            <person name="Zutavern T."/>
            <person name="O'Shaughnessy A."/>
            <person name="Dike S."/>
            <person name="Dedhia N."/>
            <person name="Preston R."/>
            <person name="Balija V."/>
            <person name="McCombie W.R."/>
            <person name="Chow T."/>
            <person name="Chen H."/>
            <person name="Chung M."/>
            <person name="Chen C."/>
            <person name="Shaw J."/>
            <person name="Wu H."/>
            <person name="Hsiao K."/>
            <person name="Chao Y."/>
            <person name="Chu M."/>
            <person name="Cheng C."/>
            <person name="Hour A."/>
            <person name="Lee P."/>
            <person name="Lin S."/>
            <person name="Lin Y."/>
            <person name="Liou J."/>
            <person name="Liu S."/>
            <person name="Hsing Y."/>
            <person name="Raghuvanshi S."/>
            <person name="Mohanty A."/>
            <person name="Bharti A.K."/>
            <person name="Gaur A."/>
            <person name="Gupta V."/>
            <person name="Kumar D."/>
            <person name="Ravi V."/>
            <person name="Vij S."/>
            <person name="Kapur A."/>
            <person name="Khurana P."/>
            <person name="Khurana P."/>
            <person name="Khurana J.P."/>
            <person name="Tyagi A.K."/>
            <person name="Gaikwad K."/>
            <person name="Singh A."/>
            <person name="Dalal V."/>
            <person name="Srivastava S."/>
            <person name="Dixit A."/>
            <person name="Pal A.K."/>
            <person name="Ghazi I.A."/>
            <person name="Yadav M."/>
            <person name="Pandit A."/>
            <person name="Bhargava A."/>
            <person name="Sureshbabu K."/>
            <person name="Batra K."/>
            <person name="Sharma T.R."/>
            <person name="Mohapatra T."/>
            <person name="Singh N.K."/>
            <person name="Messing J."/>
            <person name="Nelson A.B."/>
            <person name="Fuks G."/>
            <person name="Kavchok S."/>
            <person name="Keizer G."/>
            <person name="Linton E."/>
            <person name="Llaca V."/>
            <person name="Song R."/>
            <person name="Tanyolac B."/>
            <person name="Young S."/>
            <person name="Ho-Il K."/>
            <person name="Hahn J.H."/>
            <person name="Sangsakoo G."/>
            <person name="Vanavichit A."/>
            <person name="de Mattos Luiz.A.T."/>
            <person name="Zimmer P.D."/>
            <person name="Malone G."/>
            <person name="Dellagostin O."/>
            <person name="de Oliveira A.C."/>
            <person name="Bevan M."/>
            <person name="Bancroft I."/>
            <person name="Minx P."/>
            <person name="Cordum H."/>
            <person name="Wilson R."/>
            <person name="Cheng Z."/>
            <person name="Jin W."/>
            <person name="Jiang J."/>
            <person name="Leong S.A."/>
            <person name="Iwama H."/>
            <person name="Gojobori T."/>
            <person name="Itoh T."/>
            <person name="Niimura Y."/>
            <person name="Fujii Y."/>
            <person name="Habara T."/>
            <person name="Sakai H."/>
            <person name="Sato Y."/>
            <person name="Wilson G."/>
            <person name="Kumar K."/>
            <person name="McCouch S."/>
            <person name="Juretic N."/>
            <person name="Hoen D."/>
            <person name="Wright S."/>
            <person name="Bruskiewich R."/>
            <person name="Bureau T."/>
            <person name="Miyao A."/>
            <person name="Hirochika H."/>
            <person name="Nishikawa T."/>
            <person name="Kadowaki K."/>
            <person name="Sugiura M."/>
            <person name="Burr B."/>
            <person name="Sasaki T."/>
        </authorList>
    </citation>
    <scope>NUCLEOTIDE SEQUENCE [LARGE SCALE GENOMIC DNA]</scope>
    <source>
        <strain evidence="2">cv. Nipponbare</strain>
    </source>
</reference>
<name>A0A0N7KG88_ORYSJ</name>
<proteinExistence type="predicted"/>
<feature type="non-terminal residue" evidence="1">
    <location>
        <position position="1"/>
    </location>
</feature>
<evidence type="ECO:0000313" key="1">
    <source>
        <dbReference type="EMBL" id="BAS81337.1"/>
    </source>
</evidence>
<reference evidence="1 2" key="2">
    <citation type="journal article" date="2013" name="Plant Cell Physiol.">
        <title>Rice Annotation Project Database (RAP-DB): an integrative and interactive database for rice genomics.</title>
        <authorList>
            <person name="Sakai H."/>
            <person name="Lee S.S."/>
            <person name="Tanaka T."/>
            <person name="Numa H."/>
            <person name="Kim J."/>
            <person name="Kawahara Y."/>
            <person name="Wakimoto H."/>
            <person name="Yang C.C."/>
            <person name="Iwamoto M."/>
            <person name="Abe T."/>
            <person name="Yamada Y."/>
            <person name="Muto A."/>
            <person name="Inokuchi H."/>
            <person name="Ikemura T."/>
            <person name="Matsumoto T."/>
            <person name="Sasaki T."/>
            <person name="Itoh T."/>
        </authorList>
    </citation>
    <scope>NUCLEOTIDE SEQUENCE [LARGE SCALE GENOMIC DNA]</scope>
    <source>
        <strain evidence="2">cv. Nipponbare</strain>
    </source>
</reference>
<accession>A0A0N7KG88</accession>
<dbReference type="Gramene" id="Os02t0793600-00">
    <property type="protein sequence ID" value="Os02t0793600-00"/>
    <property type="gene ID" value="Os02g0793600"/>
</dbReference>
<keyword evidence="2" id="KW-1185">Reference proteome</keyword>
<dbReference type="AlphaFoldDB" id="A0A0N7KG88"/>
<dbReference type="PaxDb" id="39947-A0A0N7KG88"/>
<protein>
    <submittedName>
        <fullName evidence="1">Os02g0793600 protein</fullName>
    </submittedName>
</protein>
<sequence>LRPWELTRPSDVLTRVTRQHVVQEHILQIHGHFHDTLDKRNQEVFRLEAEDGENGQVVVLEILSRRFPLYTLVRAVQRRPHLLVLFHLCENGVSDSNTPSCVAPSGKALLRE</sequence>
<evidence type="ECO:0000313" key="2">
    <source>
        <dbReference type="Proteomes" id="UP000059680"/>
    </source>
</evidence>
<dbReference type="EMBL" id="AP014958">
    <property type="protein sequence ID" value="BAS81337.1"/>
    <property type="molecule type" value="Genomic_DNA"/>
</dbReference>
<dbReference type="Proteomes" id="UP000059680">
    <property type="component" value="Chromosome 2"/>
</dbReference>
<gene>
    <name evidence="1" type="ordered locus">Os02g0793600</name>
    <name evidence="1" type="ORF">OSNPB_020793600</name>
</gene>
<organism evidence="1 2">
    <name type="scientific">Oryza sativa subsp. japonica</name>
    <name type="common">Rice</name>
    <dbReference type="NCBI Taxonomy" id="39947"/>
    <lineage>
        <taxon>Eukaryota</taxon>
        <taxon>Viridiplantae</taxon>
        <taxon>Streptophyta</taxon>
        <taxon>Embryophyta</taxon>
        <taxon>Tracheophyta</taxon>
        <taxon>Spermatophyta</taxon>
        <taxon>Magnoliopsida</taxon>
        <taxon>Liliopsida</taxon>
        <taxon>Poales</taxon>
        <taxon>Poaceae</taxon>
        <taxon>BOP clade</taxon>
        <taxon>Oryzoideae</taxon>
        <taxon>Oryzeae</taxon>
        <taxon>Oryzinae</taxon>
        <taxon>Oryza</taxon>
        <taxon>Oryza sativa</taxon>
    </lineage>
</organism>
<reference evidence="1 2" key="3">
    <citation type="journal article" date="2013" name="Rice">
        <title>Improvement of the Oryza sativa Nipponbare reference genome using next generation sequence and optical map data.</title>
        <authorList>
            <person name="Kawahara Y."/>
            <person name="de la Bastide M."/>
            <person name="Hamilton J.P."/>
            <person name="Kanamori H."/>
            <person name="McCombie W.R."/>
            <person name="Ouyang S."/>
            <person name="Schwartz D.C."/>
            <person name="Tanaka T."/>
            <person name="Wu J."/>
            <person name="Zhou S."/>
            <person name="Childs K.L."/>
            <person name="Davidson R.M."/>
            <person name="Lin H."/>
            <person name="Quesada-Ocampo L."/>
            <person name="Vaillancourt B."/>
            <person name="Sakai H."/>
            <person name="Lee S.S."/>
            <person name="Kim J."/>
            <person name="Numa H."/>
            <person name="Itoh T."/>
            <person name="Buell C.R."/>
            <person name="Matsumoto T."/>
        </authorList>
    </citation>
    <scope>NUCLEOTIDE SEQUENCE [LARGE SCALE GENOMIC DNA]</scope>
    <source>
        <strain evidence="2">cv. Nipponbare</strain>
    </source>
</reference>
<dbReference type="InParanoid" id="A0A0N7KG88"/>